<dbReference type="PANTHER" id="PTHR43464">
    <property type="entry name" value="METHYLTRANSFERASE"/>
    <property type="match status" value="1"/>
</dbReference>
<dbReference type="Gramene" id="CMM209CT">
    <property type="protein sequence ID" value="CMM209CT"/>
    <property type="gene ID" value="CMM209C"/>
</dbReference>
<dbReference type="GeneID" id="16994892"/>
<accession>M1VDW6</accession>
<feature type="domain" description="Methyltransferase type 12" evidence="1">
    <location>
        <begin position="155"/>
        <end position="256"/>
    </location>
</feature>
<dbReference type="AlphaFoldDB" id="M1VDW6"/>
<dbReference type="Proteomes" id="UP000007014">
    <property type="component" value="Chromosome 13"/>
</dbReference>
<dbReference type="Gene3D" id="3.40.50.150">
    <property type="entry name" value="Vaccinia Virus protein VP39"/>
    <property type="match status" value="1"/>
</dbReference>
<dbReference type="CDD" id="cd02440">
    <property type="entry name" value="AdoMet_MTases"/>
    <property type="match status" value="1"/>
</dbReference>
<organism evidence="2 3">
    <name type="scientific">Cyanidioschyzon merolae (strain NIES-3377 / 10D)</name>
    <name type="common">Unicellular red alga</name>
    <dbReference type="NCBI Taxonomy" id="280699"/>
    <lineage>
        <taxon>Eukaryota</taxon>
        <taxon>Rhodophyta</taxon>
        <taxon>Bangiophyceae</taxon>
        <taxon>Cyanidiales</taxon>
        <taxon>Cyanidiaceae</taxon>
        <taxon>Cyanidioschyzon</taxon>
    </lineage>
</organism>
<evidence type="ECO:0000313" key="3">
    <source>
        <dbReference type="Proteomes" id="UP000007014"/>
    </source>
</evidence>
<dbReference type="InterPro" id="IPR029063">
    <property type="entry name" value="SAM-dependent_MTases_sf"/>
</dbReference>
<reference evidence="2 3" key="2">
    <citation type="journal article" date="2007" name="BMC Biol.">
        <title>A 100%-complete sequence reveals unusually simple genomic features in the hot-spring red alga Cyanidioschyzon merolae.</title>
        <authorList>
            <person name="Nozaki H."/>
            <person name="Takano H."/>
            <person name="Misumi O."/>
            <person name="Terasawa K."/>
            <person name="Matsuzaki M."/>
            <person name="Maruyama S."/>
            <person name="Nishida K."/>
            <person name="Yagisawa F."/>
            <person name="Yoshida Y."/>
            <person name="Fujiwara T."/>
            <person name="Takio S."/>
            <person name="Tamura K."/>
            <person name="Chung S.J."/>
            <person name="Nakamura S."/>
            <person name="Kuroiwa H."/>
            <person name="Tanaka K."/>
            <person name="Sato N."/>
            <person name="Kuroiwa T."/>
        </authorList>
    </citation>
    <scope>NUCLEOTIDE SEQUENCE [LARGE SCALE GENOMIC DNA]</scope>
    <source>
        <strain evidence="2 3">10D</strain>
    </source>
</reference>
<evidence type="ECO:0000259" key="1">
    <source>
        <dbReference type="Pfam" id="PF08242"/>
    </source>
</evidence>
<dbReference type="PANTHER" id="PTHR43464:SF91">
    <property type="entry name" value="SLL0487 PROTEIN"/>
    <property type="match status" value="1"/>
</dbReference>
<dbReference type="RefSeq" id="XP_005537093.1">
    <property type="nucleotide sequence ID" value="XM_005537036.1"/>
</dbReference>
<dbReference type="EMBL" id="AP006495">
    <property type="protein sequence ID" value="BAM81057.1"/>
    <property type="molecule type" value="Genomic_DNA"/>
</dbReference>
<dbReference type="SUPFAM" id="SSF53335">
    <property type="entry name" value="S-adenosyl-L-methionine-dependent methyltransferases"/>
    <property type="match status" value="1"/>
</dbReference>
<protein>
    <recommendedName>
        <fullName evidence="1">Methyltransferase type 12 domain-containing protein</fullName>
    </recommendedName>
</protein>
<keyword evidence="3" id="KW-1185">Reference proteome</keyword>
<name>M1VDW6_CYAM1</name>
<dbReference type="KEGG" id="cme:CYME_CMM209C"/>
<reference evidence="2 3" key="1">
    <citation type="journal article" date="2004" name="Nature">
        <title>Genome sequence of the ultrasmall unicellular red alga Cyanidioschyzon merolae 10D.</title>
        <authorList>
            <person name="Matsuzaki M."/>
            <person name="Misumi O."/>
            <person name="Shin-i T."/>
            <person name="Maruyama S."/>
            <person name="Takahara M."/>
            <person name="Miyagishima S."/>
            <person name="Mori T."/>
            <person name="Nishida K."/>
            <person name="Yagisawa F."/>
            <person name="Nishida K."/>
            <person name="Yoshida Y."/>
            <person name="Nishimura Y."/>
            <person name="Nakao S."/>
            <person name="Kobayashi T."/>
            <person name="Momoyama Y."/>
            <person name="Higashiyama T."/>
            <person name="Minoda A."/>
            <person name="Sano M."/>
            <person name="Nomoto H."/>
            <person name="Oishi K."/>
            <person name="Hayashi H."/>
            <person name="Ohta F."/>
            <person name="Nishizaka S."/>
            <person name="Haga S."/>
            <person name="Miura S."/>
            <person name="Morishita T."/>
            <person name="Kabeya Y."/>
            <person name="Terasawa K."/>
            <person name="Suzuki Y."/>
            <person name="Ishii Y."/>
            <person name="Asakawa S."/>
            <person name="Takano H."/>
            <person name="Ohta N."/>
            <person name="Kuroiwa H."/>
            <person name="Tanaka K."/>
            <person name="Shimizu N."/>
            <person name="Sugano S."/>
            <person name="Sato N."/>
            <person name="Nozaki H."/>
            <person name="Ogasawara N."/>
            <person name="Kohara Y."/>
            <person name="Kuroiwa T."/>
        </authorList>
    </citation>
    <scope>NUCLEOTIDE SEQUENCE [LARGE SCALE GENOMIC DNA]</scope>
    <source>
        <strain evidence="2 3">10D</strain>
    </source>
</reference>
<dbReference type="InterPro" id="IPR013217">
    <property type="entry name" value="Methyltransf_12"/>
</dbReference>
<dbReference type="HOGENOM" id="CLU_041608_0_0_1"/>
<dbReference type="Pfam" id="PF08242">
    <property type="entry name" value="Methyltransf_12"/>
    <property type="match status" value="1"/>
</dbReference>
<gene>
    <name evidence="2" type="ORF">CYME_CMM209C</name>
</gene>
<dbReference type="STRING" id="280699.M1VDW6"/>
<evidence type="ECO:0000313" key="2">
    <source>
        <dbReference type="EMBL" id="BAM81057.1"/>
    </source>
</evidence>
<sequence>MAASIYPLVVKSFCSDNHACCFVPQQARVSTWMDTGTKKTQATAFLSVSSFVAGKTLAQPRLRRLLHGGRGLSFRVHQRPSRVWTLVASLEQRESGRKLDSATEAVQKLYNAYPFPPDPPTSGAPPGYNWRWHYPTAYAFCAKGRVPATTKVRILDAGCGTGCGTEYLVHLNPQAEVVAFDLSPTALATARERLELSVPDARHRTSLYCKSIFDLEDGEISGRFDMINCVGVIHHTPDPARALQMLAGKLAPGGILHVFVYAEAGRWEIRRMQAAIALIQEATGSKGDYKKGVALGRALFRALPDENRLKKRENERWAHDNRSDATFADMYVHPLEHDFDVPSVLALAEKSGLRFLGWSNARNFDLDHLLGNDPEVRQLVQGLSDAERWRLVELLDPERITHFEFFLARDPFPSTEPTDDEIAASIPEWSECAYGAPSELVLDRDYRPVSLSAAQVAFAKQMVADASSGGALSNRRRTRELMEASGCTLDQVRMLIRAGLVHIRAP</sequence>
<dbReference type="OMA" id="ECFADMY"/>
<dbReference type="OrthoDB" id="66144at2759"/>
<dbReference type="GO" id="GO:0008168">
    <property type="term" value="F:methyltransferase activity"/>
    <property type="evidence" value="ECO:0007669"/>
    <property type="project" value="TreeGrafter"/>
</dbReference>
<proteinExistence type="predicted"/>